<proteinExistence type="predicted"/>
<protein>
    <submittedName>
        <fullName evidence="1">Uncharacterized protein</fullName>
    </submittedName>
</protein>
<name>A0A918WPN9_STRCJ</name>
<comment type="caution">
    <text evidence="1">The sequence shown here is derived from an EMBL/GenBank/DDBJ whole genome shotgun (WGS) entry which is preliminary data.</text>
</comment>
<dbReference type="Proteomes" id="UP000646244">
    <property type="component" value="Unassembled WGS sequence"/>
</dbReference>
<reference evidence="1" key="2">
    <citation type="submission" date="2020-09" db="EMBL/GenBank/DDBJ databases">
        <authorList>
            <person name="Sun Q."/>
            <person name="Ohkuma M."/>
        </authorList>
    </citation>
    <scope>NUCLEOTIDE SEQUENCE</scope>
    <source>
        <strain evidence="1">JCM 4633</strain>
    </source>
</reference>
<gene>
    <name evidence="1" type="ORF">GCM10010507_44650</name>
</gene>
<sequence length="166" mass="18267">MTISDEQRWQFCQGFGSHVFGLAMRDAALRERLHRRYQDWETNAEAIDPKAQALVCLALHSISFDRPVSAASDLRRISAAAVAEAVHTRPHHELFASLPELTADGMAHVQALRLMSYQFGAHVGVSPVAKPWTWITTSALTWIRHASTTASVSGQATCGEIMDLGL</sequence>
<dbReference type="RefSeq" id="WP_190111613.1">
    <property type="nucleotide sequence ID" value="NZ_BMVB01000016.1"/>
</dbReference>
<evidence type="ECO:0000313" key="1">
    <source>
        <dbReference type="EMBL" id="GHC62504.1"/>
    </source>
</evidence>
<accession>A0A918WPN9</accession>
<organism evidence="1 2">
    <name type="scientific">Streptomyces cinnamoneus</name>
    <name type="common">Streptoverticillium cinnamoneum</name>
    <dbReference type="NCBI Taxonomy" id="53446"/>
    <lineage>
        <taxon>Bacteria</taxon>
        <taxon>Bacillati</taxon>
        <taxon>Actinomycetota</taxon>
        <taxon>Actinomycetes</taxon>
        <taxon>Kitasatosporales</taxon>
        <taxon>Streptomycetaceae</taxon>
        <taxon>Streptomyces</taxon>
        <taxon>Streptomyces cinnamoneus group</taxon>
    </lineage>
</organism>
<reference evidence="1" key="1">
    <citation type="journal article" date="2014" name="Int. J. Syst. Evol. Microbiol.">
        <title>Complete genome sequence of Corynebacterium casei LMG S-19264T (=DSM 44701T), isolated from a smear-ripened cheese.</title>
        <authorList>
            <consortium name="US DOE Joint Genome Institute (JGI-PGF)"/>
            <person name="Walter F."/>
            <person name="Albersmeier A."/>
            <person name="Kalinowski J."/>
            <person name="Ruckert C."/>
        </authorList>
    </citation>
    <scope>NUCLEOTIDE SEQUENCE</scope>
    <source>
        <strain evidence="1">JCM 4633</strain>
    </source>
</reference>
<evidence type="ECO:0000313" key="2">
    <source>
        <dbReference type="Proteomes" id="UP000646244"/>
    </source>
</evidence>
<dbReference type="EMBL" id="BMVB01000016">
    <property type="protein sequence ID" value="GHC62504.1"/>
    <property type="molecule type" value="Genomic_DNA"/>
</dbReference>
<dbReference type="AlphaFoldDB" id="A0A918WPN9"/>